<protein>
    <submittedName>
        <fullName evidence="9">CoA pyrophosphatase</fullName>
    </submittedName>
</protein>
<keyword evidence="7" id="KW-1133">Transmembrane helix</keyword>
<sequence>MTRAELLARFNLLPPLSDPFLPAHAQAAAVLLPLQEGERGLELILTRRSRHLRHHPGQVSFPGGRVEETDISLWHTALRESEEEIGLDPSLCQPLGRLRAQYTVSGFALTPFVGLVDASARFTANPAEVEEVFQVPLEYLLDLRRHHLFTLRRRGRLHTVCFIRWQGIWVWGITAAVLHQFALQVAR</sequence>
<evidence type="ECO:0000313" key="9">
    <source>
        <dbReference type="EMBL" id="GAA3529373.1"/>
    </source>
</evidence>
<dbReference type="CDD" id="cd03426">
    <property type="entry name" value="NUDIX_CoAse_Nudt7"/>
    <property type="match status" value="1"/>
</dbReference>
<feature type="domain" description="Nudix hydrolase" evidence="8">
    <location>
        <begin position="24"/>
        <end position="157"/>
    </location>
</feature>
<dbReference type="Pfam" id="PF00293">
    <property type="entry name" value="NUDIX"/>
    <property type="match status" value="1"/>
</dbReference>
<evidence type="ECO:0000256" key="7">
    <source>
        <dbReference type="SAM" id="Phobius"/>
    </source>
</evidence>
<feature type="transmembrane region" description="Helical" evidence="7">
    <location>
        <begin position="162"/>
        <end position="182"/>
    </location>
</feature>
<evidence type="ECO:0000256" key="4">
    <source>
        <dbReference type="ARBA" id="ARBA00022801"/>
    </source>
</evidence>
<evidence type="ECO:0000256" key="1">
    <source>
        <dbReference type="ARBA" id="ARBA00001936"/>
    </source>
</evidence>
<keyword evidence="7" id="KW-0472">Membrane</keyword>
<evidence type="ECO:0000313" key="10">
    <source>
        <dbReference type="Proteomes" id="UP001500795"/>
    </source>
</evidence>
<dbReference type="Gene3D" id="3.90.79.10">
    <property type="entry name" value="Nucleoside Triphosphate Pyrophosphohydrolase"/>
    <property type="match status" value="1"/>
</dbReference>
<dbReference type="RefSeq" id="WP_344954530.1">
    <property type="nucleotide sequence ID" value="NZ_BAABCX010000001.1"/>
</dbReference>
<dbReference type="InterPro" id="IPR000086">
    <property type="entry name" value="NUDIX_hydrolase_dom"/>
</dbReference>
<dbReference type="PANTHER" id="PTHR12992">
    <property type="entry name" value="NUDIX HYDROLASE"/>
    <property type="match status" value="1"/>
</dbReference>
<proteinExistence type="predicted"/>
<name>A0ABP6V9J1_9GAMM</name>
<reference evidence="10" key="1">
    <citation type="journal article" date="2019" name="Int. J. Syst. Evol. Microbiol.">
        <title>The Global Catalogue of Microorganisms (GCM) 10K type strain sequencing project: providing services to taxonomists for standard genome sequencing and annotation.</title>
        <authorList>
            <consortium name="The Broad Institute Genomics Platform"/>
            <consortium name="The Broad Institute Genome Sequencing Center for Infectious Disease"/>
            <person name="Wu L."/>
            <person name="Ma J."/>
        </authorList>
    </citation>
    <scope>NUCLEOTIDE SEQUENCE [LARGE SCALE GENOMIC DNA]</scope>
    <source>
        <strain evidence="10">JCM 17110</strain>
    </source>
</reference>
<comment type="cofactor">
    <cofactor evidence="1">
        <name>Mn(2+)</name>
        <dbReference type="ChEBI" id="CHEBI:29035"/>
    </cofactor>
</comment>
<keyword evidence="4" id="KW-0378">Hydrolase</keyword>
<dbReference type="InterPro" id="IPR045121">
    <property type="entry name" value="CoAse"/>
</dbReference>
<dbReference type="PROSITE" id="PS51462">
    <property type="entry name" value="NUDIX"/>
    <property type="match status" value="1"/>
</dbReference>
<dbReference type="NCBIfam" id="NF007980">
    <property type="entry name" value="PRK10707.1"/>
    <property type="match status" value="1"/>
</dbReference>
<comment type="cofactor">
    <cofactor evidence="2">
        <name>Mg(2+)</name>
        <dbReference type="ChEBI" id="CHEBI:18420"/>
    </cofactor>
</comment>
<dbReference type="SUPFAM" id="SSF55811">
    <property type="entry name" value="Nudix"/>
    <property type="match status" value="1"/>
</dbReference>
<keyword evidence="10" id="KW-1185">Reference proteome</keyword>
<evidence type="ECO:0000256" key="2">
    <source>
        <dbReference type="ARBA" id="ARBA00001946"/>
    </source>
</evidence>
<accession>A0ABP6V9J1</accession>
<gene>
    <name evidence="9" type="ORF">GCM10022394_05730</name>
</gene>
<evidence type="ECO:0000259" key="8">
    <source>
        <dbReference type="PROSITE" id="PS51462"/>
    </source>
</evidence>
<keyword evidence="6" id="KW-0464">Manganese</keyword>
<evidence type="ECO:0000256" key="3">
    <source>
        <dbReference type="ARBA" id="ARBA00022723"/>
    </source>
</evidence>
<evidence type="ECO:0000256" key="6">
    <source>
        <dbReference type="ARBA" id="ARBA00023211"/>
    </source>
</evidence>
<keyword evidence="7" id="KW-0812">Transmembrane</keyword>
<organism evidence="9 10">
    <name type="scientific">Zobellella aerophila</name>
    <dbReference type="NCBI Taxonomy" id="870480"/>
    <lineage>
        <taxon>Bacteria</taxon>
        <taxon>Pseudomonadati</taxon>
        <taxon>Pseudomonadota</taxon>
        <taxon>Gammaproteobacteria</taxon>
        <taxon>Aeromonadales</taxon>
        <taxon>Aeromonadaceae</taxon>
        <taxon>Zobellella</taxon>
    </lineage>
</organism>
<comment type="caution">
    <text evidence="9">The sequence shown here is derived from an EMBL/GenBank/DDBJ whole genome shotgun (WGS) entry which is preliminary data.</text>
</comment>
<keyword evidence="3" id="KW-0479">Metal-binding</keyword>
<keyword evidence="5" id="KW-0460">Magnesium</keyword>
<dbReference type="InterPro" id="IPR015797">
    <property type="entry name" value="NUDIX_hydrolase-like_dom_sf"/>
</dbReference>
<dbReference type="Proteomes" id="UP001500795">
    <property type="component" value="Unassembled WGS sequence"/>
</dbReference>
<dbReference type="PANTHER" id="PTHR12992:SF11">
    <property type="entry name" value="MITOCHONDRIAL COENZYME A DIPHOSPHATASE NUDT8"/>
    <property type="match status" value="1"/>
</dbReference>
<evidence type="ECO:0000256" key="5">
    <source>
        <dbReference type="ARBA" id="ARBA00022842"/>
    </source>
</evidence>
<dbReference type="EMBL" id="BAABCX010000001">
    <property type="protein sequence ID" value="GAA3529373.1"/>
    <property type="molecule type" value="Genomic_DNA"/>
</dbReference>